<dbReference type="InterPro" id="IPR045886">
    <property type="entry name" value="ThiF/MoeB/HesA"/>
</dbReference>
<evidence type="ECO:0000259" key="2">
    <source>
        <dbReference type="Pfam" id="PF00899"/>
    </source>
</evidence>
<proteinExistence type="predicted"/>
<dbReference type="PANTHER" id="PTHR43267">
    <property type="entry name" value="TRNA THREONYLCARBAMOYLADENOSINE DEHYDRATASE"/>
    <property type="match status" value="1"/>
</dbReference>
<feature type="domain" description="THIF-type NAD/FAD binding fold" evidence="2">
    <location>
        <begin position="11"/>
        <end position="175"/>
    </location>
</feature>
<dbReference type="Pfam" id="PF00899">
    <property type="entry name" value="ThiF"/>
    <property type="match status" value="1"/>
</dbReference>
<dbReference type="PANTHER" id="PTHR43267:SF3">
    <property type="entry name" value="THIF PROTEIN"/>
    <property type="match status" value="1"/>
</dbReference>
<dbReference type="InterPro" id="IPR000594">
    <property type="entry name" value="ThiF_NAD_FAD-bd"/>
</dbReference>
<dbReference type="SUPFAM" id="SSF69572">
    <property type="entry name" value="Activating enzymes of the ubiquitin-like proteins"/>
    <property type="match status" value="1"/>
</dbReference>
<reference evidence="3 4" key="1">
    <citation type="submission" date="2019-02" db="EMBL/GenBank/DDBJ databases">
        <title>Deep-cultivation of Planctomycetes and their phenomic and genomic characterization uncovers novel biology.</title>
        <authorList>
            <person name="Wiegand S."/>
            <person name="Jogler M."/>
            <person name="Boedeker C."/>
            <person name="Pinto D."/>
            <person name="Vollmers J."/>
            <person name="Rivas-Marin E."/>
            <person name="Kohn T."/>
            <person name="Peeters S.H."/>
            <person name="Heuer A."/>
            <person name="Rast P."/>
            <person name="Oberbeckmann S."/>
            <person name="Bunk B."/>
            <person name="Jeske O."/>
            <person name="Meyerdierks A."/>
            <person name="Storesund J.E."/>
            <person name="Kallscheuer N."/>
            <person name="Luecker S."/>
            <person name="Lage O.M."/>
            <person name="Pohl T."/>
            <person name="Merkel B.J."/>
            <person name="Hornburger P."/>
            <person name="Mueller R.-W."/>
            <person name="Bruemmer F."/>
            <person name="Labrenz M."/>
            <person name="Spormann A.M."/>
            <person name="Op den Camp H."/>
            <person name="Overmann J."/>
            <person name="Amann R."/>
            <person name="Jetten M.S.M."/>
            <person name="Mascher T."/>
            <person name="Medema M.H."/>
            <person name="Devos D.P."/>
            <person name="Kaster A.-K."/>
            <person name="Ovreas L."/>
            <person name="Rohde M."/>
            <person name="Galperin M.Y."/>
            <person name="Jogler C."/>
        </authorList>
    </citation>
    <scope>NUCLEOTIDE SEQUENCE [LARGE SCALE GENOMIC DNA]</scope>
    <source>
        <strain evidence="3 4">Mal52</strain>
    </source>
</reference>
<evidence type="ECO:0000313" key="3">
    <source>
        <dbReference type="EMBL" id="QDU42907.1"/>
    </source>
</evidence>
<keyword evidence="4" id="KW-1185">Reference proteome</keyword>
<evidence type="ECO:0000256" key="1">
    <source>
        <dbReference type="SAM" id="MobiDB-lite"/>
    </source>
</evidence>
<dbReference type="GO" id="GO:0061504">
    <property type="term" value="P:cyclic threonylcarbamoyladenosine biosynthetic process"/>
    <property type="evidence" value="ECO:0007669"/>
    <property type="project" value="TreeGrafter"/>
</dbReference>
<dbReference type="InterPro" id="IPR035985">
    <property type="entry name" value="Ubiquitin-activating_enz"/>
</dbReference>
<dbReference type="EC" id="2.7.7.80" evidence="3"/>
<dbReference type="EMBL" id="CP036276">
    <property type="protein sequence ID" value="QDU42907.1"/>
    <property type="molecule type" value="Genomic_DNA"/>
</dbReference>
<name>A0A517ZKC5_9PLAN</name>
<dbReference type="Gene3D" id="3.40.50.720">
    <property type="entry name" value="NAD(P)-binding Rossmann-like Domain"/>
    <property type="match status" value="1"/>
</dbReference>
<dbReference type="GO" id="GO:0008641">
    <property type="term" value="F:ubiquitin-like modifier activating enzyme activity"/>
    <property type="evidence" value="ECO:0007669"/>
    <property type="project" value="InterPro"/>
</dbReference>
<organism evidence="3 4">
    <name type="scientific">Symmachiella dynata</name>
    <dbReference type="NCBI Taxonomy" id="2527995"/>
    <lineage>
        <taxon>Bacteria</taxon>
        <taxon>Pseudomonadati</taxon>
        <taxon>Planctomycetota</taxon>
        <taxon>Planctomycetia</taxon>
        <taxon>Planctomycetales</taxon>
        <taxon>Planctomycetaceae</taxon>
        <taxon>Symmachiella</taxon>
    </lineage>
</organism>
<keyword evidence="3" id="KW-0548">Nucleotidyltransferase</keyword>
<keyword evidence="3" id="KW-0808">Transferase</keyword>
<dbReference type="GO" id="GO:0061605">
    <property type="term" value="F:molybdopterin-synthase adenylyltransferase activity"/>
    <property type="evidence" value="ECO:0007669"/>
    <property type="project" value="UniProtKB-EC"/>
</dbReference>
<dbReference type="KEGG" id="sdyn:Mal52_13760"/>
<gene>
    <name evidence="3" type="primary">moeB_1</name>
    <name evidence="3" type="ORF">Mal52_13760</name>
</gene>
<protein>
    <submittedName>
        <fullName evidence="3">Molybdopterin-synthase adenylyltransferase</fullName>
        <ecNumber evidence="3">2.7.7.80</ecNumber>
    </submittedName>
</protein>
<dbReference type="AlphaFoldDB" id="A0A517ZKC5"/>
<sequence length="348" mass="38335">MIDLRRLKQTLDTEKLRHATVGIFGLGGGTDFAVDLARNGVGNFRLTDLDVVGAENIARQGFQQADVGTPKVKATAKKIKAVNAEASVLYFHMDCTKLTDEEADALFGDCDVLIAATDNLEAQVWINRLALRDGIPAVWVGLYPSGAAGEIIFWKPGLDCYHCLCEHRIRKHEAAAEERRSLDPPSDGVTRFDVGIVDAIAGHIVLGLLTEGSDNRFGRLIERLGDRNFLQIKLDPDWQLNGRDVIRRGLGIAEECDAYISWCTIACRNGATLMPCRDCVELRGHRFEETNCGEFSVFHRTDYGVDRDLVGGKELSAAADETTPQEEEAESVSKRAADDPQVEQELGF</sequence>
<dbReference type="Proteomes" id="UP000319383">
    <property type="component" value="Chromosome"/>
</dbReference>
<accession>A0A517ZKC5</accession>
<evidence type="ECO:0000313" key="4">
    <source>
        <dbReference type="Proteomes" id="UP000319383"/>
    </source>
</evidence>
<dbReference type="GO" id="GO:0061503">
    <property type="term" value="F:tRNA threonylcarbamoyladenosine dehydratase"/>
    <property type="evidence" value="ECO:0007669"/>
    <property type="project" value="TreeGrafter"/>
</dbReference>
<feature type="region of interest" description="Disordered" evidence="1">
    <location>
        <begin position="314"/>
        <end position="348"/>
    </location>
</feature>
<dbReference type="RefSeq" id="WP_145374904.1">
    <property type="nucleotide sequence ID" value="NZ_CP036276.1"/>
</dbReference>